<dbReference type="InterPro" id="IPR009100">
    <property type="entry name" value="AcylCoA_DH/oxidase_NM_dom_sf"/>
</dbReference>
<evidence type="ECO:0000256" key="7">
    <source>
        <dbReference type="ARBA" id="ARBA00023002"/>
    </source>
</evidence>
<keyword evidence="7 8" id="KW-0560">Oxidoreductase</keyword>
<comment type="similarity">
    <text evidence="3 8">Belongs to the acyl-CoA dehydrogenase family.</text>
</comment>
<dbReference type="InterPro" id="IPR037069">
    <property type="entry name" value="AcylCoA_DH/ox_N_sf"/>
</dbReference>
<dbReference type="PANTHER" id="PTHR43884">
    <property type="entry name" value="ACYL-COA DEHYDROGENASE"/>
    <property type="match status" value="1"/>
</dbReference>
<dbReference type="EMBL" id="BDGJ01000111">
    <property type="protein sequence ID" value="GAW93042.1"/>
    <property type="molecule type" value="Genomic_DNA"/>
</dbReference>
<feature type="domain" description="Acyl-CoA dehydrogenase/oxidase N-terminal" evidence="11">
    <location>
        <begin position="6"/>
        <end position="118"/>
    </location>
</feature>
<evidence type="ECO:0000259" key="9">
    <source>
        <dbReference type="Pfam" id="PF00441"/>
    </source>
</evidence>
<comment type="pathway">
    <text evidence="2">Amino-acid degradation; L-valine degradation.</text>
</comment>
<evidence type="ECO:0000313" key="12">
    <source>
        <dbReference type="EMBL" id="GAW93042.1"/>
    </source>
</evidence>
<dbReference type="Pfam" id="PF00441">
    <property type="entry name" value="Acyl-CoA_dh_1"/>
    <property type="match status" value="1"/>
</dbReference>
<dbReference type="InterPro" id="IPR054641">
    <property type="entry name" value="GlutCoADH_Des"/>
</dbReference>
<evidence type="ECO:0000256" key="4">
    <source>
        <dbReference type="ARBA" id="ARBA00022456"/>
    </source>
</evidence>
<evidence type="ECO:0000259" key="11">
    <source>
        <dbReference type="Pfam" id="PF02771"/>
    </source>
</evidence>
<dbReference type="SUPFAM" id="SSF47203">
    <property type="entry name" value="Acyl-CoA dehydrogenase C-terminal domain-like"/>
    <property type="match status" value="1"/>
</dbReference>
<dbReference type="PANTHER" id="PTHR43884:SF12">
    <property type="entry name" value="ISOVALERYL-COA DEHYDROGENASE, MITOCHONDRIAL-RELATED"/>
    <property type="match status" value="1"/>
</dbReference>
<dbReference type="RefSeq" id="WP_088554262.1">
    <property type="nucleotide sequence ID" value="NZ_BDGJ01000111.1"/>
</dbReference>
<keyword evidence="13" id="KW-1185">Reference proteome</keyword>
<evidence type="ECO:0000256" key="8">
    <source>
        <dbReference type="RuleBase" id="RU362125"/>
    </source>
</evidence>
<dbReference type="OrthoDB" id="9802447at2"/>
<comment type="cofactor">
    <cofactor evidence="1 8">
        <name>FAD</name>
        <dbReference type="ChEBI" id="CHEBI:57692"/>
    </cofactor>
</comment>
<gene>
    <name evidence="12" type="ORF">KKC1_21830</name>
</gene>
<keyword evidence="6 8" id="KW-0274">FAD</keyword>
<dbReference type="SUPFAM" id="SSF56645">
    <property type="entry name" value="Acyl-CoA dehydrogenase NM domain-like"/>
    <property type="match status" value="1"/>
</dbReference>
<dbReference type="InterPro" id="IPR013786">
    <property type="entry name" value="AcylCoA_DH/ox_N"/>
</dbReference>
<dbReference type="Gene3D" id="2.40.110.10">
    <property type="entry name" value="Butyryl-CoA Dehydrogenase, subunit A, domain 2"/>
    <property type="match status" value="1"/>
</dbReference>
<dbReference type="Pfam" id="PF02770">
    <property type="entry name" value="Acyl-CoA_dh_M"/>
    <property type="match status" value="1"/>
</dbReference>
<dbReference type="InterPro" id="IPR006091">
    <property type="entry name" value="Acyl-CoA_Oxase/DH_mid-dom"/>
</dbReference>
<name>A0A1Z5HU40_9FIRM</name>
<dbReference type="NCBIfam" id="NF045552">
    <property type="entry name" value="GlutCoADH_Des"/>
    <property type="match status" value="1"/>
</dbReference>
<dbReference type="FunFam" id="2.40.110.10:FF:000001">
    <property type="entry name" value="Acyl-CoA dehydrogenase, mitochondrial"/>
    <property type="match status" value="1"/>
</dbReference>
<evidence type="ECO:0000313" key="13">
    <source>
        <dbReference type="Proteomes" id="UP000197032"/>
    </source>
</evidence>
<dbReference type="Proteomes" id="UP000197032">
    <property type="component" value="Unassembled WGS sequence"/>
</dbReference>
<keyword evidence="5 8" id="KW-0285">Flavoprotein</keyword>
<comment type="caution">
    <text evidence="12">The sequence shown here is derived from an EMBL/GenBank/DDBJ whole genome shotgun (WGS) entry which is preliminary data.</text>
</comment>
<sequence>MNFALTEEQRMLQEMARKFAEKEILPTLEEDEKNHRFRPELVRKMGELGFFGCAVDEEYGGNGMGFLESVLIAEQIAKVSASWRLPFNMQNLGPAVTVNRFGTEEQKRKYIPKWVSGESLGFFAITEPNTGSDVASMSTTAVDRGDHWELNGQKMWISNAPVGDVGLVYAYTDKSKKYKGMTCFIVNLKETEGVITNAIETKMGLHCAPTGEIIFDKAKIPKDAVLGQVGEGFKICMWQLNNTRLGCAAGALGISAACVEASIKYANERMQFGRKIGSFQMVQASIAEMVAEHEAAKYLVYHAAWLKDQGLPNQLETSIAKYYASEAAVHAANEAMKIFGSYGYSTEYPVERYLRDAKSLQIVEGTSNIQKMIIAGIALGDAPNRA</sequence>
<dbReference type="Gene3D" id="1.10.540.10">
    <property type="entry name" value="Acyl-CoA dehydrogenase/oxidase, N-terminal domain"/>
    <property type="match status" value="1"/>
</dbReference>
<dbReference type="InterPro" id="IPR046373">
    <property type="entry name" value="Acyl-CoA_Oxase/DH_mid-dom_sf"/>
</dbReference>
<evidence type="ECO:0000259" key="10">
    <source>
        <dbReference type="Pfam" id="PF02770"/>
    </source>
</evidence>
<dbReference type="GO" id="GO:0050660">
    <property type="term" value="F:flavin adenine dinucleotide binding"/>
    <property type="evidence" value="ECO:0007669"/>
    <property type="project" value="InterPro"/>
</dbReference>
<organism evidence="12 13">
    <name type="scientific">Calderihabitans maritimus</name>
    <dbReference type="NCBI Taxonomy" id="1246530"/>
    <lineage>
        <taxon>Bacteria</taxon>
        <taxon>Bacillati</taxon>
        <taxon>Bacillota</taxon>
        <taxon>Clostridia</taxon>
        <taxon>Neomoorellales</taxon>
        <taxon>Calderihabitantaceae</taxon>
        <taxon>Calderihabitans</taxon>
    </lineage>
</organism>
<dbReference type="InterPro" id="IPR036250">
    <property type="entry name" value="AcylCo_DH-like_C"/>
</dbReference>
<reference evidence="13" key="1">
    <citation type="journal article" date="2017" name="Appl. Environ. Microbiol.">
        <title>Genomic Analysis of Calderihabitans maritimus KKC1, a Thermophilic, Hydrogenogenic, Carboxydotrophic Bacterium Isolated from Marine Sediment.</title>
        <authorList>
            <person name="Omae K."/>
            <person name="Yoneda Y."/>
            <person name="Fukuyama Y."/>
            <person name="Yoshida T."/>
            <person name="Sako Y."/>
        </authorList>
    </citation>
    <scope>NUCLEOTIDE SEQUENCE [LARGE SCALE GENOMIC DNA]</scope>
    <source>
        <strain evidence="13">KKC1</strain>
    </source>
</reference>
<dbReference type="FunFam" id="1.10.540.10:FF:000002">
    <property type="entry name" value="Acyl-CoA dehydrogenase FadE19"/>
    <property type="match status" value="1"/>
</dbReference>
<evidence type="ECO:0000256" key="5">
    <source>
        <dbReference type="ARBA" id="ARBA00022630"/>
    </source>
</evidence>
<dbReference type="AlphaFoldDB" id="A0A1Z5HU40"/>
<dbReference type="Gene3D" id="1.20.140.10">
    <property type="entry name" value="Butyryl-CoA Dehydrogenase, subunit A, domain 3"/>
    <property type="match status" value="1"/>
</dbReference>
<feature type="domain" description="Acyl-CoA dehydrogenase/oxidase C-terminal" evidence="9">
    <location>
        <begin position="230"/>
        <end position="375"/>
    </location>
</feature>
<keyword evidence="4" id="KW-0101">Branched-chain amino acid catabolism</keyword>
<dbReference type="InterPro" id="IPR009075">
    <property type="entry name" value="AcylCo_DH/oxidase_C"/>
</dbReference>
<proteinExistence type="inferred from homology"/>
<protein>
    <submittedName>
        <fullName evidence="12">Acyl-CoA dehydrogenase</fullName>
    </submittedName>
</protein>
<evidence type="ECO:0000256" key="3">
    <source>
        <dbReference type="ARBA" id="ARBA00009347"/>
    </source>
</evidence>
<dbReference type="Pfam" id="PF02771">
    <property type="entry name" value="Acyl-CoA_dh_N"/>
    <property type="match status" value="1"/>
</dbReference>
<accession>A0A1Z5HU40</accession>
<evidence type="ECO:0000256" key="6">
    <source>
        <dbReference type="ARBA" id="ARBA00022827"/>
    </source>
</evidence>
<dbReference type="GO" id="GO:0009083">
    <property type="term" value="P:branched-chain amino acid catabolic process"/>
    <property type="evidence" value="ECO:0007669"/>
    <property type="project" value="UniProtKB-KW"/>
</dbReference>
<feature type="domain" description="Acyl-CoA oxidase/dehydrogenase middle" evidence="10">
    <location>
        <begin position="123"/>
        <end position="217"/>
    </location>
</feature>
<dbReference type="GO" id="GO:0003995">
    <property type="term" value="F:acyl-CoA dehydrogenase activity"/>
    <property type="evidence" value="ECO:0007669"/>
    <property type="project" value="TreeGrafter"/>
</dbReference>
<evidence type="ECO:0000256" key="1">
    <source>
        <dbReference type="ARBA" id="ARBA00001974"/>
    </source>
</evidence>
<dbReference type="FunFam" id="1.20.140.10:FF:000001">
    <property type="entry name" value="Acyl-CoA dehydrogenase"/>
    <property type="match status" value="1"/>
</dbReference>
<evidence type="ECO:0000256" key="2">
    <source>
        <dbReference type="ARBA" id="ARBA00005109"/>
    </source>
</evidence>
<dbReference type="PIRSF" id="PIRSF016578">
    <property type="entry name" value="HsaA"/>
    <property type="match status" value="1"/>
</dbReference>